<dbReference type="Gene3D" id="3.20.20.300">
    <property type="entry name" value="Glycoside hydrolase, family 3, N-terminal domain"/>
    <property type="match status" value="1"/>
</dbReference>
<evidence type="ECO:0000256" key="2">
    <source>
        <dbReference type="ARBA" id="ARBA00022801"/>
    </source>
</evidence>
<dbReference type="Pfam" id="PF01915">
    <property type="entry name" value="Glyco_hydro_3_C"/>
    <property type="match status" value="1"/>
</dbReference>
<dbReference type="Gene3D" id="2.60.40.10">
    <property type="entry name" value="Immunoglobulins"/>
    <property type="match status" value="1"/>
</dbReference>
<evidence type="ECO:0000313" key="5">
    <source>
        <dbReference type="EMBL" id="NYI42816.1"/>
    </source>
</evidence>
<dbReference type="InterPro" id="IPR050288">
    <property type="entry name" value="Cellulose_deg_GH3"/>
</dbReference>
<dbReference type="SUPFAM" id="SSF52279">
    <property type="entry name" value="Beta-D-glucan exohydrolase, C-terminal domain"/>
    <property type="match status" value="1"/>
</dbReference>
<organism evidence="5 6">
    <name type="scientific">Demequina lutea</name>
    <dbReference type="NCBI Taxonomy" id="431489"/>
    <lineage>
        <taxon>Bacteria</taxon>
        <taxon>Bacillati</taxon>
        <taxon>Actinomycetota</taxon>
        <taxon>Actinomycetes</taxon>
        <taxon>Micrococcales</taxon>
        <taxon>Demequinaceae</taxon>
        <taxon>Demequina</taxon>
    </lineage>
</organism>
<dbReference type="SMART" id="SM01217">
    <property type="entry name" value="Fn3_like"/>
    <property type="match status" value="1"/>
</dbReference>
<keyword evidence="6" id="KW-1185">Reference proteome</keyword>
<dbReference type="InterPro" id="IPR036962">
    <property type="entry name" value="Glyco_hydro_3_N_sf"/>
</dbReference>
<evidence type="ECO:0000256" key="1">
    <source>
        <dbReference type="ARBA" id="ARBA00005336"/>
    </source>
</evidence>
<accession>A0A7Y9ZCY6</accession>
<dbReference type="GO" id="GO:0004553">
    <property type="term" value="F:hydrolase activity, hydrolyzing O-glycosyl compounds"/>
    <property type="evidence" value="ECO:0007669"/>
    <property type="project" value="InterPro"/>
</dbReference>
<name>A0A7Y9ZCY6_9MICO</name>
<dbReference type="InterPro" id="IPR026891">
    <property type="entry name" value="Fn3-like"/>
</dbReference>
<dbReference type="InterPro" id="IPR002772">
    <property type="entry name" value="Glyco_hydro_3_C"/>
</dbReference>
<proteinExistence type="inferred from homology"/>
<dbReference type="Pfam" id="PF14310">
    <property type="entry name" value="Fn3-like"/>
    <property type="match status" value="1"/>
</dbReference>
<dbReference type="Pfam" id="PF00933">
    <property type="entry name" value="Glyco_hydro_3"/>
    <property type="match status" value="1"/>
</dbReference>
<dbReference type="PANTHER" id="PTHR42715">
    <property type="entry name" value="BETA-GLUCOSIDASE"/>
    <property type="match status" value="1"/>
</dbReference>
<evidence type="ECO:0000259" key="4">
    <source>
        <dbReference type="SMART" id="SM01217"/>
    </source>
</evidence>
<dbReference type="GO" id="GO:0005975">
    <property type="term" value="P:carbohydrate metabolic process"/>
    <property type="evidence" value="ECO:0007669"/>
    <property type="project" value="InterPro"/>
</dbReference>
<dbReference type="InterPro" id="IPR017853">
    <property type="entry name" value="GH"/>
</dbReference>
<dbReference type="Proteomes" id="UP000547973">
    <property type="component" value="Unassembled WGS sequence"/>
</dbReference>
<reference evidence="5 6" key="1">
    <citation type="submission" date="2020-07" db="EMBL/GenBank/DDBJ databases">
        <title>Sequencing the genomes of 1000 actinobacteria strains.</title>
        <authorList>
            <person name="Klenk H.-P."/>
        </authorList>
    </citation>
    <scope>NUCLEOTIDE SEQUENCE [LARGE SCALE GENOMIC DNA]</scope>
    <source>
        <strain evidence="5 6">DSM 19970</strain>
    </source>
</reference>
<dbReference type="PANTHER" id="PTHR42715:SF10">
    <property type="entry name" value="BETA-GLUCOSIDASE"/>
    <property type="match status" value="1"/>
</dbReference>
<dbReference type="InterPro" id="IPR036881">
    <property type="entry name" value="Glyco_hydro_3_C_sf"/>
</dbReference>
<dbReference type="RefSeq" id="WP_202965776.1">
    <property type="nucleotide sequence ID" value="NZ_BBRC01000028.1"/>
</dbReference>
<sequence>MNPSHLPDSQVNADASSVFTGTAGESRGPWNNPELDTATRVAALLKVMSLEEKVAQLSGVWVGADDSGGEVAPQQHEMEEPIDFDARLGIGVGQLTRPFGTKPIDPALGALSLARTQQRIVESNRFGIPAIAHEECLTGFATWGATTFPTPLAWGATFDPALIEDMGEYIGTSMRKVGVHQGLAPVLDVAYDPRWGRTEETIGEDPYLVGTIGSAYVRGMEKSGIITTLKHFAGYSASREGRNLAPVSIGWRELRDVVLPPFEMAIREAGARSVMNSYAALDGLPVAADRQLLTDLLRSEWGFKGTVVADYFAIPFLQTLHGVASDVAEAAAQALRAGIDVELPTTKAYGAPLLNAVREGAIDEALVDQAATRVLSQKVDLGLLDPEWSAFPECLARRELDDVPGLRGSVSLNSDVGRGIARRVADESIVLLSNDGTLPIADLSTIAVFGPSADFTMSGMGGYAFPSHVGIHHSSRHGIDLISVLAALKRTYPSTSIRHLEGTPFGTAQPIDQDAIGRACTGADLAVVALGDNALMWGKGTSGEGSDAPSLELPGFQRALLEAVLATGTTTVVVLLAGRPYALGPVAERCAAIVQAFFPGQEGSEAVVGVLSGRVAPSGRLPVSVPSGPGGYPRSYLSPALGHRTEVSAVDPTPLYPFGHGLSYTTFDWYDGSCDADEVSPDDVVRLSVAVRNTGNVAGVDVVQVYLTDPWASVSQPLARLVGYTRVTLEPGASAIVTVDVPIALAALTNRDGRRVVEPGALTLSLRRSSANVACEFSLTVVCDGPVAPDATSPLSSSAHVNASDAKESLADTRRPHR</sequence>
<dbReference type="SUPFAM" id="SSF51445">
    <property type="entry name" value="(Trans)glycosidases"/>
    <property type="match status" value="1"/>
</dbReference>
<dbReference type="InterPro" id="IPR013783">
    <property type="entry name" value="Ig-like_fold"/>
</dbReference>
<dbReference type="InterPro" id="IPR001764">
    <property type="entry name" value="Glyco_hydro_3_N"/>
</dbReference>
<feature type="compositionally biased region" description="Basic and acidic residues" evidence="3">
    <location>
        <begin position="805"/>
        <end position="818"/>
    </location>
</feature>
<keyword evidence="2" id="KW-0378">Hydrolase</keyword>
<dbReference type="Gene3D" id="3.40.50.1700">
    <property type="entry name" value="Glycoside hydrolase family 3 C-terminal domain"/>
    <property type="match status" value="1"/>
</dbReference>
<dbReference type="AlphaFoldDB" id="A0A7Y9ZCY6"/>
<comment type="similarity">
    <text evidence="1">Belongs to the glycosyl hydrolase 3 family.</text>
</comment>
<feature type="domain" description="Fibronectin type III-like" evidence="4">
    <location>
        <begin position="701"/>
        <end position="770"/>
    </location>
</feature>
<dbReference type="PRINTS" id="PR00133">
    <property type="entry name" value="GLHYDRLASE3"/>
</dbReference>
<comment type="caution">
    <text evidence="5">The sequence shown here is derived from an EMBL/GenBank/DDBJ whole genome shotgun (WGS) entry which is preliminary data.</text>
</comment>
<gene>
    <name evidence="5" type="ORF">BKA03_002935</name>
</gene>
<protein>
    <submittedName>
        <fullName evidence="5">Beta-xylosidase</fullName>
    </submittedName>
</protein>
<feature type="region of interest" description="Disordered" evidence="3">
    <location>
        <begin position="792"/>
        <end position="818"/>
    </location>
</feature>
<evidence type="ECO:0000313" key="6">
    <source>
        <dbReference type="Proteomes" id="UP000547973"/>
    </source>
</evidence>
<dbReference type="FunFam" id="3.20.20.300:FF:000011">
    <property type="entry name" value="Glycosyl hydrolase"/>
    <property type="match status" value="1"/>
</dbReference>
<dbReference type="EMBL" id="JACBZO010000001">
    <property type="protein sequence ID" value="NYI42816.1"/>
    <property type="molecule type" value="Genomic_DNA"/>
</dbReference>
<evidence type="ECO:0000256" key="3">
    <source>
        <dbReference type="SAM" id="MobiDB-lite"/>
    </source>
</evidence>